<organism evidence="8 9">
    <name type="scientific">Fulvitalea axinellae</name>
    <dbReference type="NCBI Taxonomy" id="1182444"/>
    <lineage>
        <taxon>Bacteria</taxon>
        <taxon>Pseudomonadati</taxon>
        <taxon>Bacteroidota</taxon>
        <taxon>Cytophagia</taxon>
        <taxon>Cytophagales</taxon>
        <taxon>Persicobacteraceae</taxon>
        <taxon>Fulvitalea</taxon>
    </lineage>
</organism>
<keyword evidence="2" id="KW-0479">Metal-binding</keyword>
<feature type="domain" description="Sulfatase N-terminal" evidence="7">
    <location>
        <begin position="32"/>
        <end position="373"/>
    </location>
</feature>
<dbReference type="Proteomes" id="UP001348817">
    <property type="component" value="Plasmid pFA5"/>
</dbReference>
<feature type="coiled-coil region" evidence="5">
    <location>
        <begin position="441"/>
        <end position="468"/>
    </location>
</feature>
<dbReference type="PANTHER" id="PTHR42693:SF53">
    <property type="entry name" value="ENDO-4-O-SULFATASE"/>
    <property type="match status" value="1"/>
</dbReference>
<keyword evidence="3" id="KW-0378">Hydrolase</keyword>
<dbReference type="GO" id="GO:0004065">
    <property type="term" value="F:arylsulfatase activity"/>
    <property type="evidence" value="ECO:0007669"/>
    <property type="project" value="TreeGrafter"/>
</dbReference>
<dbReference type="PANTHER" id="PTHR42693">
    <property type="entry name" value="ARYLSULFATASE FAMILY MEMBER"/>
    <property type="match status" value="1"/>
</dbReference>
<dbReference type="Pfam" id="PF00884">
    <property type="entry name" value="Sulfatase"/>
    <property type="match status" value="1"/>
</dbReference>
<keyword evidence="6" id="KW-0732">Signal</keyword>
<evidence type="ECO:0000256" key="1">
    <source>
        <dbReference type="ARBA" id="ARBA00008779"/>
    </source>
</evidence>
<sequence length="488" mass="55591">MKISNLNRIACLMLSMLFLKVSGQASQPKKKPNIILIMVDDIGAEAFSCYGGETYKTPNVDALAKQGILFENAYAQSVCSPSRAQILTGKYPFRTDVTHNKGGGSMSNLMYEFRHDPWGLDASGKPNVTTFAHVLKKAGYKTATAGKWGLAQFDHTPQHLEKMGFDKYRAWARIYNDKFLSKYWNPCYWEDGKAHLDVKDVYGPNGYTDYLIDFMKENKDKPFLLYYPMTLVHSMNQNPYENPIPEGVDHPNFKQMEKYTVGGYDGKDFKLSVQYMDKLVGKIVKAVDDLGIADNTLIIFTADNGSLHQQRFVYKGKEITGGKGIINHTVGVGETGTHIPFIVRWPEKIKEASVKDDLIDFADILPTFAELSGQTTPKDLDGVSFAPLLLGKKRKKKEAVFAQFKQWLWVRNKSWALNQKGDLFDLREDRHNIKPADKDASRAHRVNYKRLSAEMNKYKEDALRTYEQLGDFYNEEEQQGARKEIIHQ</sequence>
<evidence type="ECO:0000256" key="4">
    <source>
        <dbReference type="ARBA" id="ARBA00022837"/>
    </source>
</evidence>
<protein>
    <submittedName>
        <fullName evidence="8">Arylsulfatase</fullName>
    </submittedName>
</protein>
<dbReference type="InterPro" id="IPR024607">
    <property type="entry name" value="Sulfatase_CS"/>
</dbReference>
<dbReference type="Gene3D" id="3.40.720.10">
    <property type="entry name" value="Alkaline Phosphatase, subunit A"/>
    <property type="match status" value="1"/>
</dbReference>
<dbReference type="InterPro" id="IPR000917">
    <property type="entry name" value="Sulfatase_N"/>
</dbReference>
<keyword evidence="5" id="KW-0175">Coiled coil</keyword>
<evidence type="ECO:0000259" key="7">
    <source>
        <dbReference type="Pfam" id="PF00884"/>
    </source>
</evidence>
<feature type="signal peptide" evidence="6">
    <location>
        <begin position="1"/>
        <end position="25"/>
    </location>
</feature>
<feature type="chain" id="PRO_5043358743" evidence="6">
    <location>
        <begin position="26"/>
        <end position="488"/>
    </location>
</feature>
<evidence type="ECO:0000256" key="6">
    <source>
        <dbReference type="SAM" id="SignalP"/>
    </source>
</evidence>
<evidence type="ECO:0000256" key="5">
    <source>
        <dbReference type="SAM" id="Coils"/>
    </source>
</evidence>
<keyword evidence="4" id="KW-0106">Calcium</keyword>
<keyword evidence="8" id="KW-0614">Plasmid</keyword>
<dbReference type="EMBL" id="AP025319">
    <property type="protein sequence ID" value="BDD12640.1"/>
    <property type="molecule type" value="Genomic_DNA"/>
</dbReference>
<dbReference type="SUPFAM" id="SSF53649">
    <property type="entry name" value="Alkaline phosphatase-like"/>
    <property type="match status" value="1"/>
</dbReference>
<keyword evidence="9" id="KW-1185">Reference proteome</keyword>
<gene>
    <name evidence="8" type="ORF">FUAX_50720</name>
</gene>
<dbReference type="GO" id="GO:0046872">
    <property type="term" value="F:metal ion binding"/>
    <property type="evidence" value="ECO:0007669"/>
    <property type="project" value="UniProtKB-KW"/>
</dbReference>
<evidence type="ECO:0000256" key="2">
    <source>
        <dbReference type="ARBA" id="ARBA00022723"/>
    </source>
</evidence>
<dbReference type="AlphaFoldDB" id="A0AAU9DN90"/>
<dbReference type="InterPro" id="IPR050738">
    <property type="entry name" value="Sulfatase"/>
</dbReference>
<dbReference type="InterPro" id="IPR017850">
    <property type="entry name" value="Alkaline_phosphatase_core_sf"/>
</dbReference>
<geneLocation type="plasmid" evidence="8 9">
    <name>pFA5</name>
</geneLocation>
<name>A0AAU9DN90_9BACT</name>
<proteinExistence type="inferred from homology"/>
<comment type="similarity">
    <text evidence="1">Belongs to the sulfatase family.</text>
</comment>
<evidence type="ECO:0000313" key="8">
    <source>
        <dbReference type="EMBL" id="BDD12640.1"/>
    </source>
</evidence>
<dbReference type="RefSeq" id="WP_338395786.1">
    <property type="nucleotide sequence ID" value="NZ_AP025319.1"/>
</dbReference>
<reference evidence="8 9" key="1">
    <citation type="submission" date="2021-12" db="EMBL/GenBank/DDBJ databases">
        <title>Genome sequencing of bacteria with rrn-lacking chromosome and rrn-plasmid.</title>
        <authorList>
            <person name="Anda M."/>
            <person name="Iwasaki W."/>
        </authorList>
    </citation>
    <scope>NUCLEOTIDE SEQUENCE [LARGE SCALE GENOMIC DNA]</scope>
    <source>
        <strain evidence="8 9">DSM 100852</strain>
        <plasmid evidence="8 9">pFA5</plasmid>
    </source>
</reference>
<evidence type="ECO:0000256" key="3">
    <source>
        <dbReference type="ARBA" id="ARBA00022801"/>
    </source>
</evidence>
<dbReference type="PROSITE" id="PS00523">
    <property type="entry name" value="SULFATASE_1"/>
    <property type="match status" value="1"/>
</dbReference>
<dbReference type="KEGG" id="fax:FUAX_50720"/>
<evidence type="ECO:0000313" key="9">
    <source>
        <dbReference type="Proteomes" id="UP001348817"/>
    </source>
</evidence>
<accession>A0AAU9DN90</accession>